<evidence type="ECO:0008006" key="4">
    <source>
        <dbReference type="Google" id="ProtNLM"/>
    </source>
</evidence>
<feature type="transmembrane region" description="Helical" evidence="1">
    <location>
        <begin position="36"/>
        <end position="56"/>
    </location>
</feature>
<sequence>MVLSYAKTWWISFCGLCTVVALQAFSSFQCYQHDVMNFLLTLGVFVLVPLIPSLIAMMTRNPLCALGGYIGFVPWLGYAYYVDCVRLQSDGGGASMVYVSVLLYGSLSCLLGVLLWAAVMWVFQIKVLKRKEREL</sequence>
<evidence type="ECO:0000313" key="3">
    <source>
        <dbReference type="Proteomes" id="UP000832011"/>
    </source>
</evidence>
<proteinExistence type="predicted"/>
<evidence type="ECO:0000313" key="2">
    <source>
        <dbReference type="EMBL" id="UOO87882.1"/>
    </source>
</evidence>
<evidence type="ECO:0000256" key="1">
    <source>
        <dbReference type="SAM" id="Phobius"/>
    </source>
</evidence>
<feature type="transmembrane region" description="Helical" evidence="1">
    <location>
        <begin position="101"/>
        <end position="123"/>
    </location>
</feature>
<dbReference type="EMBL" id="CP091511">
    <property type="protein sequence ID" value="UOO87882.1"/>
    <property type="molecule type" value="Genomic_DNA"/>
</dbReference>
<organism evidence="2 3">
    <name type="scientific">Vitreoscilla massiliensis</name>
    <dbReference type="NCBI Taxonomy" id="1689272"/>
    <lineage>
        <taxon>Bacteria</taxon>
        <taxon>Pseudomonadati</taxon>
        <taxon>Pseudomonadota</taxon>
        <taxon>Betaproteobacteria</taxon>
        <taxon>Neisseriales</taxon>
        <taxon>Neisseriaceae</taxon>
        <taxon>Vitreoscilla</taxon>
    </lineage>
</organism>
<keyword evidence="1" id="KW-0812">Transmembrane</keyword>
<reference evidence="2 3" key="1">
    <citation type="journal article" date="2022" name="Res Sq">
        <title>Evolution of multicellular longitudinally dividing oral cavity symbionts (Neisseriaceae).</title>
        <authorList>
            <person name="Nyongesa S."/>
            <person name="Weber P."/>
            <person name="Bernet E."/>
            <person name="Pullido F."/>
            <person name="Nieckarz M."/>
            <person name="Delaby M."/>
            <person name="Nieves C."/>
            <person name="Viehboeck T."/>
            <person name="Krause N."/>
            <person name="Rivera-Millot A."/>
            <person name="Nakamura A."/>
            <person name="Vischer N."/>
            <person name="VanNieuwenhze M."/>
            <person name="Brun Y."/>
            <person name="Cava F."/>
            <person name="Bulgheresi S."/>
            <person name="Veyrier F."/>
        </authorList>
    </citation>
    <scope>NUCLEOTIDE SEQUENCE [LARGE SCALE GENOMIC DNA]</scope>
    <source>
        <strain evidence="2 3">SN4</strain>
    </source>
</reference>
<dbReference type="RefSeq" id="WP_187119859.1">
    <property type="nucleotide sequence ID" value="NZ_CABKVG010000009.1"/>
</dbReference>
<protein>
    <recommendedName>
        <fullName evidence="4">DUF2878 domain-containing protein</fullName>
    </recommendedName>
</protein>
<feature type="transmembrane region" description="Helical" evidence="1">
    <location>
        <begin position="63"/>
        <end position="81"/>
    </location>
</feature>
<name>A0ABY4E3A1_9NEIS</name>
<keyword evidence="3" id="KW-1185">Reference proteome</keyword>
<dbReference type="Proteomes" id="UP000832011">
    <property type="component" value="Chromosome"/>
</dbReference>
<keyword evidence="1" id="KW-0472">Membrane</keyword>
<gene>
    <name evidence="2" type="ORF">LVJ82_10300</name>
</gene>
<accession>A0ABY4E3A1</accession>
<keyword evidence="1" id="KW-1133">Transmembrane helix</keyword>